<dbReference type="OrthoDB" id="10640701at2759"/>
<evidence type="ECO:0000313" key="3">
    <source>
        <dbReference type="RefSeq" id="XP_030752079.1"/>
    </source>
</evidence>
<accession>A0A6J2XN36</accession>
<protein>
    <submittedName>
        <fullName evidence="3">Uncharacterized protein LOC115879398 isoform X2</fullName>
    </submittedName>
</protein>
<feature type="chain" id="PRO_5027085975" evidence="1">
    <location>
        <begin position="22"/>
        <end position="140"/>
    </location>
</feature>
<dbReference type="AlphaFoldDB" id="A0A6J2XN36"/>
<proteinExistence type="predicted"/>
<keyword evidence="1" id="KW-0732">Signal</keyword>
<dbReference type="RefSeq" id="XP_030752079.1">
    <property type="nucleotide sequence ID" value="XM_030896219.1"/>
</dbReference>
<keyword evidence="2" id="KW-1185">Reference proteome</keyword>
<evidence type="ECO:0000256" key="1">
    <source>
        <dbReference type="SAM" id="SignalP"/>
    </source>
</evidence>
<name>A0A6J2XN36_SITOR</name>
<feature type="signal peptide" evidence="1">
    <location>
        <begin position="1"/>
        <end position="21"/>
    </location>
</feature>
<dbReference type="GeneID" id="115879398"/>
<dbReference type="Proteomes" id="UP000504635">
    <property type="component" value="Unplaced"/>
</dbReference>
<reference evidence="3" key="1">
    <citation type="submission" date="2025-08" db="UniProtKB">
        <authorList>
            <consortium name="RefSeq"/>
        </authorList>
    </citation>
    <scope>IDENTIFICATION</scope>
    <source>
        <tissue evidence="3">Gonads</tissue>
    </source>
</reference>
<evidence type="ECO:0000313" key="2">
    <source>
        <dbReference type="Proteomes" id="UP000504635"/>
    </source>
</evidence>
<sequence length="140" mass="16370">MLVKLSLAILCFMAATQSSFADLTFQVRKYDMSNPACKYVLSEIVKLDQSFINLSSLFPSLQFLANKYNAKDDKSYRRKRDLSGMLEIVNSKIITGILEHVYYILDRSDPCLYWIRGYVRFWLEEILIKIIGDNLNKFFD</sequence>
<gene>
    <name evidence="3" type="primary">LOC115879398</name>
</gene>
<organism evidence="2 3">
    <name type="scientific">Sitophilus oryzae</name>
    <name type="common">Rice weevil</name>
    <name type="synonym">Curculio oryzae</name>
    <dbReference type="NCBI Taxonomy" id="7048"/>
    <lineage>
        <taxon>Eukaryota</taxon>
        <taxon>Metazoa</taxon>
        <taxon>Ecdysozoa</taxon>
        <taxon>Arthropoda</taxon>
        <taxon>Hexapoda</taxon>
        <taxon>Insecta</taxon>
        <taxon>Pterygota</taxon>
        <taxon>Neoptera</taxon>
        <taxon>Endopterygota</taxon>
        <taxon>Coleoptera</taxon>
        <taxon>Polyphaga</taxon>
        <taxon>Cucujiformia</taxon>
        <taxon>Curculionidae</taxon>
        <taxon>Dryophthorinae</taxon>
        <taxon>Sitophilus</taxon>
    </lineage>
</organism>